<name>A0ABV6RXR6_9GAMM</name>
<keyword evidence="3" id="KW-1185">Reference proteome</keyword>
<evidence type="ECO:0000256" key="1">
    <source>
        <dbReference type="SAM" id="MobiDB-lite"/>
    </source>
</evidence>
<dbReference type="Proteomes" id="UP001589896">
    <property type="component" value="Unassembled WGS sequence"/>
</dbReference>
<gene>
    <name evidence="2" type="ORF">ACFFGH_28420</name>
</gene>
<dbReference type="InterPro" id="IPR045920">
    <property type="entry name" value="DUF6339"/>
</dbReference>
<accession>A0ABV6RXR6</accession>
<sequence length="285" mass="31952">MSGLFRYLHELDGTQAEQERREQADADLAEPVERNGHPVPVDAIADLMEHLRHEASAERWDTPEASDGWLAPRLHSALRLTRAEAGDRGMWQWVAIRFGWYVEWRWGGGTAPRRDRWFGPVHKQAFARLWWGAELFRDGADYSYVELAFVRQDFPNSYLHRPLVRCRPVALGVLAHLREISEKRPPKASQINDLARVVNLTTAGIPPEAETGYYVDDDDAYASWMEETGVPDGWERMPVGPATGRPDVASGARVAKRAWDIAPTVARARGAKGASAYDVAEAAAL</sequence>
<dbReference type="RefSeq" id="WP_386675019.1">
    <property type="nucleotide sequence ID" value="NZ_JBHLTG010000009.1"/>
</dbReference>
<comment type="caution">
    <text evidence="2">The sequence shown here is derived from an EMBL/GenBank/DDBJ whole genome shotgun (WGS) entry which is preliminary data.</text>
</comment>
<evidence type="ECO:0000313" key="3">
    <source>
        <dbReference type="Proteomes" id="UP001589896"/>
    </source>
</evidence>
<feature type="region of interest" description="Disordered" evidence="1">
    <location>
        <begin position="16"/>
        <end position="35"/>
    </location>
</feature>
<protein>
    <submittedName>
        <fullName evidence="2">DUF6339 family protein</fullName>
    </submittedName>
</protein>
<dbReference type="Pfam" id="PF19866">
    <property type="entry name" value="DUF6339"/>
    <property type="match status" value="1"/>
</dbReference>
<evidence type="ECO:0000313" key="2">
    <source>
        <dbReference type="EMBL" id="MFC0681775.1"/>
    </source>
</evidence>
<organism evidence="2 3">
    <name type="scientific">Lysobacter korlensis</name>
    <dbReference type="NCBI Taxonomy" id="553636"/>
    <lineage>
        <taxon>Bacteria</taxon>
        <taxon>Pseudomonadati</taxon>
        <taxon>Pseudomonadota</taxon>
        <taxon>Gammaproteobacteria</taxon>
        <taxon>Lysobacterales</taxon>
        <taxon>Lysobacteraceae</taxon>
        <taxon>Lysobacter</taxon>
    </lineage>
</organism>
<proteinExistence type="predicted"/>
<dbReference type="EMBL" id="JBHLTG010000009">
    <property type="protein sequence ID" value="MFC0681775.1"/>
    <property type="molecule type" value="Genomic_DNA"/>
</dbReference>
<reference evidence="2 3" key="1">
    <citation type="submission" date="2024-09" db="EMBL/GenBank/DDBJ databases">
        <authorList>
            <person name="Sun Q."/>
            <person name="Mori K."/>
        </authorList>
    </citation>
    <scope>NUCLEOTIDE SEQUENCE [LARGE SCALE GENOMIC DNA]</scope>
    <source>
        <strain evidence="2 3">KCTC 23076</strain>
    </source>
</reference>